<sequence length="174" mass="19634">MESLNPPPTNSLTNHSLTIEIPSELYTALLAKVSTTGKTETELVIQGLQYILEEISQQNEEEDRFLALELNLERKLKQYVESLIKDRVSSSESSEYSPKDNLAEESDSKRAMPIPTIRPLQVGDRVLILEPDSPYYMAKLSVIKTSLIRATVETDSGEKTFLKRDLRFVEAASE</sequence>
<feature type="compositionally biased region" description="Basic and acidic residues" evidence="1">
    <location>
        <begin position="97"/>
        <end position="110"/>
    </location>
</feature>
<evidence type="ECO:0000256" key="1">
    <source>
        <dbReference type="SAM" id="MobiDB-lite"/>
    </source>
</evidence>
<name>A0ABX1LXZ7_9CYAN</name>
<dbReference type="Proteomes" id="UP000738376">
    <property type="component" value="Unassembled WGS sequence"/>
</dbReference>
<dbReference type="EMBL" id="JAAVJL010000002">
    <property type="protein sequence ID" value="NMF59831.1"/>
    <property type="molecule type" value="Genomic_DNA"/>
</dbReference>
<proteinExistence type="predicted"/>
<reference evidence="2 3" key="1">
    <citation type="submission" date="2020-03" db="EMBL/GenBank/DDBJ databases">
        <title>Draft Genome Sequence of 2-Methylisoborneol Producing Pseudanabaena yagii Strain GIHE-NHR1 Isolated from North Han River in South Korea.</title>
        <authorList>
            <person name="Jeong J."/>
        </authorList>
    </citation>
    <scope>NUCLEOTIDE SEQUENCE [LARGE SCALE GENOMIC DNA]</scope>
    <source>
        <strain evidence="2 3">GIHE-NHR1</strain>
    </source>
</reference>
<accession>A0ABX1LXZ7</accession>
<organism evidence="2 3">
    <name type="scientific">Pseudanabaena yagii GIHE-NHR1</name>
    <dbReference type="NCBI Taxonomy" id="2722753"/>
    <lineage>
        <taxon>Bacteria</taxon>
        <taxon>Bacillati</taxon>
        <taxon>Cyanobacteriota</taxon>
        <taxon>Cyanophyceae</taxon>
        <taxon>Pseudanabaenales</taxon>
        <taxon>Pseudanabaenaceae</taxon>
        <taxon>Pseudanabaena</taxon>
        <taxon>Pseudanabaena yagii</taxon>
    </lineage>
</organism>
<comment type="caution">
    <text evidence="2">The sequence shown here is derived from an EMBL/GenBank/DDBJ whole genome shotgun (WGS) entry which is preliminary data.</text>
</comment>
<dbReference type="RefSeq" id="WP_169364812.1">
    <property type="nucleotide sequence ID" value="NZ_JAAVJL010000002.1"/>
</dbReference>
<keyword evidence="3" id="KW-1185">Reference proteome</keyword>
<evidence type="ECO:0008006" key="4">
    <source>
        <dbReference type="Google" id="ProtNLM"/>
    </source>
</evidence>
<evidence type="ECO:0000313" key="3">
    <source>
        <dbReference type="Proteomes" id="UP000738376"/>
    </source>
</evidence>
<evidence type="ECO:0000313" key="2">
    <source>
        <dbReference type="EMBL" id="NMF59831.1"/>
    </source>
</evidence>
<protein>
    <recommendedName>
        <fullName evidence="4">CopG-like ribbon-helix-helix domain-containing protein</fullName>
    </recommendedName>
</protein>
<gene>
    <name evidence="2" type="ORF">HC246_17845</name>
</gene>
<feature type="region of interest" description="Disordered" evidence="1">
    <location>
        <begin position="86"/>
        <end position="110"/>
    </location>
</feature>